<keyword evidence="2" id="KW-1185">Reference proteome</keyword>
<comment type="caution">
    <text evidence="1">The sequence shown here is derived from an EMBL/GenBank/DDBJ whole genome shotgun (WGS) entry which is preliminary data.</text>
</comment>
<sequence length="265" mass="32150">MSKLQRLEEVIRIRLPHYHEDFPIILFWSQKSGCTSLLKWFYDQIGILEEVLQYNPWVHYYDSQVFKRRPGYKDDIINNILLAKKDIYKLVRDPYRRAVSQFLILATAKGSSHWENEWKKVRKFFYNNSMSERGITFKQFLQYIRDAKDYDNHFAPQYVPGEEEFVRNYIYLENFNKQMKKIEKKYHLKKSNLLELTTSSHHFSSNMVLEGDFANIEISEYTFSNERKFPKYTSFYDEEAIQLVNTVFAKDFEIYGYRKLNKPFM</sequence>
<dbReference type="Pfam" id="PF03567">
    <property type="entry name" value="Sulfotransfer_2"/>
    <property type="match status" value="1"/>
</dbReference>
<dbReference type="RefSeq" id="WP_263061224.1">
    <property type="nucleotide sequence ID" value="NZ_JAOUSE010000008.1"/>
</dbReference>
<organism evidence="1 2">
    <name type="scientific">Pallidibacillus thermolactis</name>
    <dbReference type="NCBI Taxonomy" id="251051"/>
    <lineage>
        <taxon>Bacteria</taxon>
        <taxon>Bacillati</taxon>
        <taxon>Bacillota</taxon>
        <taxon>Bacilli</taxon>
        <taxon>Bacillales</taxon>
        <taxon>Bacillaceae</taxon>
        <taxon>Pallidibacillus</taxon>
    </lineage>
</organism>
<protein>
    <submittedName>
        <fullName evidence="1">Sulfotransferase family protein</fullName>
    </submittedName>
</protein>
<gene>
    <name evidence="1" type="ORF">OEV82_05015</name>
</gene>
<proteinExistence type="predicted"/>
<accession>A0ABT2WDQ6</accession>
<dbReference type="Proteomes" id="UP001208656">
    <property type="component" value="Unassembled WGS sequence"/>
</dbReference>
<reference evidence="1 2" key="1">
    <citation type="submission" date="2022-10" db="EMBL/GenBank/DDBJ databases">
        <title>Description of Fervidibacillus gen. nov. in the family Fervidibacillaceae fam. nov. with two species, Fervidibacillus albus sp. nov., and Fervidibacillus halotolerans sp. nov., isolated from tidal flat sediments.</title>
        <authorList>
            <person name="Kwon K.K."/>
            <person name="Yang S.-H."/>
        </authorList>
    </citation>
    <scope>NUCLEOTIDE SEQUENCE [LARGE SCALE GENOMIC DNA]</scope>
    <source>
        <strain evidence="1 2">DSM 23332</strain>
    </source>
</reference>
<evidence type="ECO:0000313" key="2">
    <source>
        <dbReference type="Proteomes" id="UP001208656"/>
    </source>
</evidence>
<dbReference type="EMBL" id="JAOUSE010000008">
    <property type="protein sequence ID" value="MCU9593812.1"/>
    <property type="molecule type" value="Genomic_DNA"/>
</dbReference>
<dbReference type="InterPro" id="IPR005331">
    <property type="entry name" value="Sulfotransferase"/>
</dbReference>
<evidence type="ECO:0000313" key="1">
    <source>
        <dbReference type="EMBL" id="MCU9593812.1"/>
    </source>
</evidence>
<name>A0ABT2WDQ6_9BACI</name>